<dbReference type="CDD" id="cd00590">
    <property type="entry name" value="RRM_SF"/>
    <property type="match status" value="1"/>
</dbReference>
<dbReference type="InterPro" id="IPR035979">
    <property type="entry name" value="RBD_domain_sf"/>
</dbReference>
<proteinExistence type="predicted"/>
<evidence type="ECO:0000313" key="3">
    <source>
        <dbReference type="EMBL" id="ETO34031.1"/>
    </source>
</evidence>
<protein>
    <recommendedName>
        <fullName evidence="5">RRM domain-containing protein</fullName>
    </recommendedName>
</protein>
<feature type="region of interest" description="Disordered" evidence="1">
    <location>
        <begin position="314"/>
        <end position="346"/>
    </location>
</feature>
<feature type="non-terminal residue" evidence="3">
    <location>
        <position position="1"/>
    </location>
</feature>
<dbReference type="EMBL" id="ASPP01002933">
    <property type="protein sequence ID" value="ETO34031.1"/>
    <property type="molecule type" value="Genomic_DNA"/>
</dbReference>
<evidence type="ECO:0000313" key="4">
    <source>
        <dbReference type="Proteomes" id="UP000023152"/>
    </source>
</evidence>
<name>X6P748_RETFI</name>
<dbReference type="GO" id="GO:0003676">
    <property type="term" value="F:nucleic acid binding"/>
    <property type="evidence" value="ECO:0007669"/>
    <property type="project" value="InterPro"/>
</dbReference>
<dbReference type="Gene3D" id="3.30.70.330">
    <property type="match status" value="1"/>
</dbReference>
<keyword evidence="2" id="KW-1133">Transmembrane helix</keyword>
<organism evidence="3 4">
    <name type="scientific">Reticulomyxa filosa</name>
    <dbReference type="NCBI Taxonomy" id="46433"/>
    <lineage>
        <taxon>Eukaryota</taxon>
        <taxon>Sar</taxon>
        <taxon>Rhizaria</taxon>
        <taxon>Retaria</taxon>
        <taxon>Foraminifera</taxon>
        <taxon>Monothalamids</taxon>
        <taxon>Reticulomyxidae</taxon>
        <taxon>Reticulomyxa</taxon>
    </lineage>
</organism>
<dbReference type="Proteomes" id="UP000023152">
    <property type="component" value="Unassembled WGS sequence"/>
</dbReference>
<keyword evidence="4" id="KW-1185">Reference proteome</keyword>
<evidence type="ECO:0000256" key="2">
    <source>
        <dbReference type="SAM" id="Phobius"/>
    </source>
</evidence>
<comment type="caution">
    <text evidence="3">The sequence shown here is derived from an EMBL/GenBank/DDBJ whole genome shotgun (WGS) entry which is preliminary data.</text>
</comment>
<feature type="compositionally biased region" description="Low complexity" evidence="1">
    <location>
        <begin position="330"/>
        <end position="346"/>
    </location>
</feature>
<feature type="transmembrane region" description="Helical" evidence="2">
    <location>
        <begin position="378"/>
        <end position="397"/>
    </location>
</feature>
<dbReference type="SUPFAM" id="SSF54928">
    <property type="entry name" value="RNA-binding domain, RBD"/>
    <property type="match status" value="1"/>
</dbReference>
<feature type="compositionally biased region" description="Basic and acidic residues" evidence="1">
    <location>
        <begin position="317"/>
        <end position="326"/>
    </location>
</feature>
<keyword evidence="2" id="KW-0812">Transmembrane</keyword>
<evidence type="ECO:0008006" key="5">
    <source>
        <dbReference type="Google" id="ProtNLM"/>
    </source>
</evidence>
<evidence type="ECO:0000256" key="1">
    <source>
        <dbReference type="SAM" id="MobiDB-lite"/>
    </source>
</evidence>
<gene>
    <name evidence="3" type="ORF">RFI_03063</name>
</gene>
<dbReference type="AlphaFoldDB" id="X6P748"/>
<sequence length="415" mass="48365">TEAREVWYSRQLTDNQLKRLESLKAQQQQSKTSQLKRAYVVLNNCKSLRIWNMPLSWSDQDVRNVFSCFGEINRCQITDPTRKVVRLQKRARYVKKKTPSFLHDISNSDVVSSNLQHTDHVSTALSILDRFAVVTFTSSKSVQSAMHFDSSTIVQPFYQGSISLGKDKILSEYEHSRPKNLAEMEQQVDKFMFEFDRLTALRRKQYKENTPHRMRGWIQTKGEDGFKTIHYPSKFLRKKHRSIDLLNSKELADTYNDQPVPNIYDKKKHKEYYQLNNIKDVFAIKKARVMRQKNMLKSTEITKFGQGMWTKTIGENMGHRDRDQPRSKKTSSQPSSQSSHHPPSATSNREILNLLNPFRFCVDFLFVCYFGIELNCITLFYCILSLNAFLLHIAVSLQSFGDANKKKNVTYLAES</sequence>
<reference evidence="3 4" key="1">
    <citation type="journal article" date="2013" name="Curr. Biol.">
        <title>The Genome of the Foraminiferan Reticulomyxa filosa.</title>
        <authorList>
            <person name="Glockner G."/>
            <person name="Hulsmann N."/>
            <person name="Schleicher M."/>
            <person name="Noegel A.A."/>
            <person name="Eichinger L."/>
            <person name="Gallinger C."/>
            <person name="Pawlowski J."/>
            <person name="Sierra R."/>
            <person name="Euteneuer U."/>
            <person name="Pillet L."/>
            <person name="Moustafa A."/>
            <person name="Platzer M."/>
            <person name="Groth M."/>
            <person name="Szafranski K."/>
            <person name="Schliwa M."/>
        </authorList>
    </citation>
    <scope>NUCLEOTIDE SEQUENCE [LARGE SCALE GENOMIC DNA]</scope>
</reference>
<dbReference type="InterPro" id="IPR012677">
    <property type="entry name" value="Nucleotide-bd_a/b_plait_sf"/>
</dbReference>
<accession>X6P748</accession>
<keyword evidence="2" id="KW-0472">Membrane</keyword>